<dbReference type="Proteomes" id="UP000828390">
    <property type="component" value="Unassembled WGS sequence"/>
</dbReference>
<proteinExistence type="predicted"/>
<reference evidence="1" key="2">
    <citation type="submission" date="2020-11" db="EMBL/GenBank/DDBJ databases">
        <authorList>
            <person name="McCartney M.A."/>
            <person name="Auch B."/>
            <person name="Kono T."/>
            <person name="Mallez S."/>
            <person name="Becker A."/>
            <person name="Gohl D.M."/>
            <person name="Silverstein K.A.T."/>
            <person name="Koren S."/>
            <person name="Bechman K.B."/>
            <person name="Herman A."/>
            <person name="Abrahante J.E."/>
            <person name="Garbe J."/>
        </authorList>
    </citation>
    <scope>NUCLEOTIDE SEQUENCE</scope>
    <source>
        <strain evidence="1">Duluth1</strain>
        <tissue evidence="1">Whole animal</tissue>
    </source>
</reference>
<organism evidence="1 2">
    <name type="scientific">Dreissena polymorpha</name>
    <name type="common">Zebra mussel</name>
    <name type="synonym">Mytilus polymorpha</name>
    <dbReference type="NCBI Taxonomy" id="45954"/>
    <lineage>
        <taxon>Eukaryota</taxon>
        <taxon>Metazoa</taxon>
        <taxon>Spiralia</taxon>
        <taxon>Lophotrochozoa</taxon>
        <taxon>Mollusca</taxon>
        <taxon>Bivalvia</taxon>
        <taxon>Autobranchia</taxon>
        <taxon>Heteroconchia</taxon>
        <taxon>Euheterodonta</taxon>
        <taxon>Imparidentia</taxon>
        <taxon>Neoheterodontei</taxon>
        <taxon>Myida</taxon>
        <taxon>Dreissenoidea</taxon>
        <taxon>Dreissenidae</taxon>
        <taxon>Dreissena</taxon>
    </lineage>
</organism>
<evidence type="ECO:0000313" key="2">
    <source>
        <dbReference type="Proteomes" id="UP000828390"/>
    </source>
</evidence>
<dbReference type="EMBL" id="JAIWYP010000007">
    <property type="protein sequence ID" value="KAH3800940.1"/>
    <property type="molecule type" value="Genomic_DNA"/>
</dbReference>
<reference evidence="1" key="1">
    <citation type="journal article" date="2019" name="bioRxiv">
        <title>The Genome of the Zebra Mussel, Dreissena polymorpha: A Resource for Invasive Species Research.</title>
        <authorList>
            <person name="McCartney M.A."/>
            <person name="Auch B."/>
            <person name="Kono T."/>
            <person name="Mallez S."/>
            <person name="Zhang Y."/>
            <person name="Obille A."/>
            <person name="Becker A."/>
            <person name="Abrahante J.E."/>
            <person name="Garbe J."/>
            <person name="Badalamenti J.P."/>
            <person name="Herman A."/>
            <person name="Mangelson H."/>
            <person name="Liachko I."/>
            <person name="Sullivan S."/>
            <person name="Sone E.D."/>
            <person name="Koren S."/>
            <person name="Silverstein K.A.T."/>
            <person name="Beckman K.B."/>
            <person name="Gohl D.M."/>
        </authorList>
    </citation>
    <scope>NUCLEOTIDE SEQUENCE</scope>
    <source>
        <strain evidence="1">Duluth1</strain>
        <tissue evidence="1">Whole animal</tissue>
    </source>
</reference>
<protein>
    <submittedName>
        <fullName evidence="1">Uncharacterized protein</fullName>
    </submittedName>
</protein>
<name>A0A9D4FR30_DREPO</name>
<dbReference type="AlphaFoldDB" id="A0A9D4FR30"/>
<comment type="caution">
    <text evidence="1">The sequence shown here is derived from an EMBL/GenBank/DDBJ whole genome shotgun (WGS) entry which is preliminary data.</text>
</comment>
<evidence type="ECO:0000313" key="1">
    <source>
        <dbReference type="EMBL" id="KAH3800940.1"/>
    </source>
</evidence>
<gene>
    <name evidence="1" type="ORF">DPMN_154583</name>
</gene>
<sequence>MANVKVFSDERTDRRTDRLTDSRRTAICHPTGGGGAKKLFLWEGMLIVVCQ</sequence>
<accession>A0A9D4FR30</accession>
<feature type="non-terminal residue" evidence="1">
    <location>
        <position position="1"/>
    </location>
</feature>
<keyword evidence="2" id="KW-1185">Reference proteome</keyword>